<dbReference type="PANTHER" id="PTHR21461">
    <property type="entry name" value="GLYCOSYLTRANSFERASE FAMILY 92 PROTEIN"/>
    <property type="match status" value="1"/>
</dbReference>
<reference evidence="9" key="3">
    <citation type="submission" date="2025-09" db="UniProtKB">
        <authorList>
            <consortium name="Ensembl"/>
        </authorList>
    </citation>
    <scope>IDENTIFICATION</scope>
</reference>
<comment type="similarity">
    <text evidence="2 8">Belongs to the glycosyltransferase 92 family.</text>
</comment>
<evidence type="ECO:0000256" key="7">
    <source>
        <dbReference type="ARBA" id="ARBA00023136"/>
    </source>
</evidence>
<evidence type="ECO:0000256" key="8">
    <source>
        <dbReference type="RuleBase" id="RU366017"/>
    </source>
</evidence>
<dbReference type="GeneTree" id="ENSGT00530000064359"/>
<name>A0AAY4EUJ5_9TELE</name>
<dbReference type="GO" id="GO:0016757">
    <property type="term" value="F:glycosyltransferase activity"/>
    <property type="evidence" value="ECO:0007669"/>
    <property type="project" value="UniProtKB-UniRule"/>
</dbReference>
<dbReference type="GO" id="GO:0005737">
    <property type="term" value="C:cytoplasm"/>
    <property type="evidence" value="ECO:0007669"/>
    <property type="project" value="TreeGrafter"/>
</dbReference>
<keyword evidence="4 8" id="KW-0808">Transferase</keyword>
<evidence type="ECO:0000256" key="1">
    <source>
        <dbReference type="ARBA" id="ARBA00004167"/>
    </source>
</evidence>
<dbReference type="RefSeq" id="XP_028851753.1">
    <property type="nucleotide sequence ID" value="XM_028995920.1"/>
</dbReference>
<evidence type="ECO:0000256" key="6">
    <source>
        <dbReference type="ARBA" id="ARBA00022989"/>
    </source>
</evidence>
<evidence type="ECO:0000313" key="9">
    <source>
        <dbReference type="Ensembl" id="ENSDCDP00010061058.1"/>
    </source>
</evidence>
<organism evidence="9 10">
    <name type="scientific">Denticeps clupeoides</name>
    <name type="common">denticle herring</name>
    <dbReference type="NCBI Taxonomy" id="299321"/>
    <lineage>
        <taxon>Eukaryota</taxon>
        <taxon>Metazoa</taxon>
        <taxon>Chordata</taxon>
        <taxon>Craniata</taxon>
        <taxon>Vertebrata</taxon>
        <taxon>Euteleostomi</taxon>
        <taxon>Actinopterygii</taxon>
        <taxon>Neopterygii</taxon>
        <taxon>Teleostei</taxon>
        <taxon>Clupei</taxon>
        <taxon>Clupeiformes</taxon>
        <taxon>Denticipitoidei</taxon>
        <taxon>Denticipitidae</taxon>
        <taxon>Denticeps</taxon>
    </lineage>
</organism>
<dbReference type="Ensembl" id="ENSDCDT00010071813.1">
    <property type="protein sequence ID" value="ENSDCDP00010061058.1"/>
    <property type="gene ID" value="ENSDCDG00010033791.1"/>
</dbReference>
<evidence type="ECO:0000256" key="5">
    <source>
        <dbReference type="ARBA" id="ARBA00022692"/>
    </source>
</evidence>
<evidence type="ECO:0000313" key="10">
    <source>
        <dbReference type="Proteomes" id="UP000694580"/>
    </source>
</evidence>
<reference evidence="9" key="2">
    <citation type="submission" date="2025-08" db="UniProtKB">
        <authorList>
            <consortium name="Ensembl"/>
        </authorList>
    </citation>
    <scope>IDENTIFICATION</scope>
</reference>
<evidence type="ECO:0000256" key="4">
    <source>
        <dbReference type="ARBA" id="ARBA00022679"/>
    </source>
</evidence>
<reference evidence="9 10" key="1">
    <citation type="submission" date="2020-06" db="EMBL/GenBank/DDBJ databases">
        <authorList>
            <consortium name="Wellcome Sanger Institute Data Sharing"/>
        </authorList>
    </citation>
    <scope>NUCLEOTIDE SEQUENCE [LARGE SCALE GENOMIC DNA]</scope>
</reference>
<sequence>MLWKGSKVGPGSWHILKHNHVRLTDIHPQYASCADLFFPQPLCVRYTDLVRLSIYWKVHWEARHHVGQGGGKHPSLKVRRDAQTHLWRTGLALSIHPIQLPCSQNQMEGTLKHRFVLLIAAGILSVVVVLTGLYRTSQLDVPITQVKCSHCFVEEEPITRINNTKHLMVSAFRDHRLNREVRIIAIIYRNEGQNLHCIFCNSEQRCMSSLAHVSTHSDHFGFPYVTSDVLCKIPFDGATHVTISTSTSVVGLNNARFLSIHNPQKLTSFRYNFTVCISNLFGDYDNVLQFAQTLEVYKILGVDKVIIYNTSCGPDLEKLLQHYKEEGTLETVPWPIDKFLTPSSGWNFAEHHGDLHYYGQLATLNDCIYRNMYRSKYLLLNDIDEIITPYKHANLQLLMDDLQQFYPMAGVFLIENHIFPKTQFEDSGKFQLPQWKNVKGINILEHIYREPDRKDVYNPTKMIVNPRKVEQTSVHTTLKQFGDVVLVPFDVCHIVHVRVPLQWKLTKDELIIDKKLWDYEKELVPNVDRALKESGLS</sequence>
<dbReference type="GO" id="GO:0016020">
    <property type="term" value="C:membrane"/>
    <property type="evidence" value="ECO:0007669"/>
    <property type="project" value="UniProtKB-SubCell"/>
</dbReference>
<dbReference type="EC" id="2.4.1.-" evidence="8"/>
<proteinExistence type="inferred from homology"/>
<dbReference type="RefSeq" id="XP_028851750.1">
    <property type="nucleotide sequence ID" value="XM_028995917.1"/>
</dbReference>
<keyword evidence="7 8" id="KW-0472">Membrane</keyword>
<dbReference type="GeneID" id="114799352"/>
<dbReference type="PANTHER" id="PTHR21461:SF45">
    <property type="entry name" value="GLYCOSYLTRANSFERASE FAMILY 92 PROTEIN"/>
    <property type="match status" value="1"/>
</dbReference>
<evidence type="ECO:0000256" key="2">
    <source>
        <dbReference type="ARBA" id="ARBA00007647"/>
    </source>
</evidence>
<dbReference type="InterPro" id="IPR008166">
    <property type="entry name" value="Glyco_transf_92"/>
</dbReference>
<dbReference type="RefSeq" id="XP_028851749.1">
    <property type="nucleotide sequence ID" value="XM_028995916.1"/>
</dbReference>
<gene>
    <name evidence="9" type="primary">LOC114799352</name>
</gene>
<feature type="transmembrane region" description="Helical" evidence="8">
    <location>
        <begin position="115"/>
        <end position="134"/>
    </location>
</feature>
<evidence type="ECO:0000256" key="3">
    <source>
        <dbReference type="ARBA" id="ARBA00022676"/>
    </source>
</evidence>
<dbReference type="RefSeq" id="XP_028851748.1">
    <property type="nucleotide sequence ID" value="XM_028995915.1"/>
</dbReference>
<comment type="subcellular location">
    <subcellularLocation>
        <location evidence="1">Membrane</location>
        <topology evidence="1">Single-pass membrane protein</topology>
    </subcellularLocation>
</comment>
<keyword evidence="6 8" id="KW-1133">Transmembrane helix</keyword>
<dbReference type="Proteomes" id="UP000694580">
    <property type="component" value="Chromosome 11"/>
</dbReference>
<dbReference type="RefSeq" id="XP_028851752.1">
    <property type="nucleotide sequence ID" value="XM_028995919.1"/>
</dbReference>
<dbReference type="AlphaFoldDB" id="A0AAY4EUJ5"/>
<keyword evidence="3 8" id="KW-0328">Glycosyltransferase</keyword>
<protein>
    <recommendedName>
        <fullName evidence="8">Glycosyltransferase family 92 protein</fullName>
        <ecNumber evidence="8">2.4.1.-</ecNumber>
    </recommendedName>
</protein>
<dbReference type="RefSeq" id="XP_028851754.1">
    <property type="nucleotide sequence ID" value="XM_028995921.1"/>
</dbReference>
<keyword evidence="5 8" id="KW-0812">Transmembrane</keyword>
<dbReference type="RefSeq" id="XP_028851755.1">
    <property type="nucleotide sequence ID" value="XM_028995922.1"/>
</dbReference>
<accession>A0AAY4EUJ5</accession>
<dbReference type="Pfam" id="PF01697">
    <property type="entry name" value="Glyco_transf_92"/>
    <property type="match status" value="1"/>
</dbReference>
<keyword evidence="10" id="KW-1185">Reference proteome</keyword>